<gene>
    <name evidence="1" type="ORF">I79_020715</name>
</gene>
<evidence type="ECO:0000313" key="1">
    <source>
        <dbReference type="EMBL" id="EGW13025.1"/>
    </source>
</evidence>
<protein>
    <submittedName>
        <fullName evidence="1">Uncharacterized protein</fullName>
    </submittedName>
</protein>
<dbReference type="EMBL" id="JH001751">
    <property type="protein sequence ID" value="EGW13025.1"/>
    <property type="molecule type" value="Genomic_DNA"/>
</dbReference>
<dbReference type="InParanoid" id="G3IAT5"/>
<organism evidence="1 2">
    <name type="scientific">Cricetulus griseus</name>
    <name type="common">Chinese hamster</name>
    <name type="synonym">Cricetulus barabensis griseus</name>
    <dbReference type="NCBI Taxonomy" id="10029"/>
    <lineage>
        <taxon>Eukaryota</taxon>
        <taxon>Metazoa</taxon>
        <taxon>Chordata</taxon>
        <taxon>Craniata</taxon>
        <taxon>Vertebrata</taxon>
        <taxon>Euteleostomi</taxon>
        <taxon>Mammalia</taxon>
        <taxon>Eutheria</taxon>
        <taxon>Euarchontoglires</taxon>
        <taxon>Glires</taxon>
        <taxon>Rodentia</taxon>
        <taxon>Myomorpha</taxon>
        <taxon>Muroidea</taxon>
        <taxon>Cricetidae</taxon>
        <taxon>Cricetinae</taxon>
        <taxon>Cricetulus</taxon>
    </lineage>
</organism>
<name>G3IAT5_CRIGR</name>
<proteinExistence type="predicted"/>
<dbReference type="AlphaFoldDB" id="G3IAT5"/>
<accession>G3IAT5</accession>
<dbReference type="Proteomes" id="UP000001075">
    <property type="component" value="Unassembled WGS sequence"/>
</dbReference>
<reference evidence="2" key="1">
    <citation type="journal article" date="2011" name="Nat. Biotechnol.">
        <title>The genomic sequence of the Chinese hamster ovary (CHO)-K1 cell line.</title>
        <authorList>
            <person name="Xu X."/>
            <person name="Nagarajan H."/>
            <person name="Lewis N.E."/>
            <person name="Pan S."/>
            <person name="Cai Z."/>
            <person name="Liu X."/>
            <person name="Chen W."/>
            <person name="Xie M."/>
            <person name="Wang W."/>
            <person name="Hammond S."/>
            <person name="Andersen M.R."/>
            <person name="Neff N."/>
            <person name="Passarelli B."/>
            <person name="Koh W."/>
            <person name="Fan H.C."/>
            <person name="Wang J."/>
            <person name="Gui Y."/>
            <person name="Lee K.H."/>
            <person name="Betenbaugh M.J."/>
            <person name="Quake S.R."/>
            <person name="Famili I."/>
            <person name="Palsson B.O."/>
            <person name="Wang J."/>
        </authorList>
    </citation>
    <scope>NUCLEOTIDE SEQUENCE [LARGE SCALE GENOMIC DNA]</scope>
    <source>
        <strain evidence="2">CHO K1 cell line</strain>
    </source>
</reference>
<sequence>MVRGTVGELTYTEHKCLQERPQNRKCRNTVPQSGIAPRKVRAACSQQQRARLWEAVPKLFQL</sequence>
<evidence type="ECO:0000313" key="2">
    <source>
        <dbReference type="Proteomes" id="UP000001075"/>
    </source>
</evidence>